<evidence type="ECO:0000313" key="2">
    <source>
        <dbReference type="EMBL" id="MCP9611019.1"/>
    </source>
</evidence>
<accession>A0ABT1MG64</accession>
<keyword evidence="1" id="KW-0472">Membrane</keyword>
<dbReference type="PANTHER" id="PTHR35813:SF1">
    <property type="entry name" value="INNER MEMBRANE PROTEIN YBAN"/>
    <property type="match status" value="1"/>
</dbReference>
<gene>
    <name evidence="2" type="ORF">NMU02_02790</name>
</gene>
<sequence>METGLLRKILYISVGSICLVLGMIGLFLPVLPTTPFWLLTAYLYTKSSPRLYRKVMEIPVFGKCIRNYREYKALPIKVKIISLSTLWLTISLSIYLIGNIYIAFFLIITAICVTWHILSYKTLRKNNN</sequence>
<keyword evidence="3" id="KW-1185">Reference proteome</keyword>
<dbReference type="Pfam" id="PF04304">
    <property type="entry name" value="DUF454"/>
    <property type="match status" value="1"/>
</dbReference>
<reference evidence="2 3" key="1">
    <citation type="submission" date="2022-07" db="EMBL/GenBank/DDBJ databases">
        <title>Fecal culturing of patients with breast cancer.</title>
        <authorList>
            <person name="Teng N.M.Y."/>
            <person name="Kiu R."/>
            <person name="Evans R."/>
            <person name="Baker D.J."/>
            <person name="Zenner C."/>
            <person name="Robinson S.D."/>
            <person name="Hall L.J."/>
        </authorList>
    </citation>
    <scope>NUCLEOTIDE SEQUENCE [LARGE SCALE GENOMIC DNA]</scope>
    <source>
        <strain evidence="2 3">LH1063</strain>
    </source>
</reference>
<evidence type="ECO:0000313" key="3">
    <source>
        <dbReference type="Proteomes" id="UP001205603"/>
    </source>
</evidence>
<protein>
    <submittedName>
        <fullName evidence="2">YbaN family protein</fullName>
    </submittedName>
</protein>
<feature type="transmembrane region" description="Helical" evidence="1">
    <location>
        <begin position="100"/>
        <end position="118"/>
    </location>
</feature>
<dbReference type="InterPro" id="IPR007401">
    <property type="entry name" value="DUF454"/>
</dbReference>
<proteinExistence type="predicted"/>
<comment type="caution">
    <text evidence="2">The sequence shown here is derived from an EMBL/GenBank/DDBJ whole genome shotgun (WGS) entry which is preliminary data.</text>
</comment>
<dbReference type="PANTHER" id="PTHR35813">
    <property type="entry name" value="INNER MEMBRANE PROTEIN YBAN"/>
    <property type="match status" value="1"/>
</dbReference>
<dbReference type="Proteomes" id="UP001205603">
    <property type="component" value="Unassembled WGS sequence"/>
</dbReference>
<dbReference type="EMBL" id="JANDHW010000002">
    <property type="protein sequence ID" value="MCP9611019.1"/>
    <property type="molecule type" value="Genomic_DNA"/>
</dbReference>
<name>A0ABT1MG64_9BACT</name>
<evidence type="ECO:0000256" key="1">
    <source>
        <dbReference type="SAM" id="Phobius"/>
    </source>
</evidence>
<dbReference type="PIRSF" id="PIRSF016789">
    <property type="entry name" value="DUF454"/>
    <property type="match status" value="1"/>
</dbReference>
<keyword evidence="1" id="KW-0812">Transmembrane</keyword>
<keyword evidence="1" id="KW-1133">Transmembrane helix</keyword>
<feature type="transmembrane region" description="Helical" evidence="1">
    <location>
        <begin position="12"/>
        <end position="44"/>
    </location>
</feature>
<organism evidence="2 3">
    <name type="scientific">Coprobacter tertius</name>
    <dbReference type="NCBI Taxonomy" id="2944915"/>
    <lineage>
        <taxon>Bacteria</taxon>
        <taxon>Pseudomonadati</taxon>
        <taxon>Bacteroidota</taxon>
        <taxon>Bacteroidia</taxon>
        <taxon>Bacteroidales</taxon>
        <taxon>Barnesiellaceae</taxon>
        <taxon>Coprobacter</taxon>
    </lineage>
</organism>
<dbReference type="RefSeq" id="WP_255025665.1">
    <property type="nucleotide sequence ID" value="NZ_JANDHW010000002.1"/>
</dbReference>